<name>A0A1M6PZR2_9BACT</name>
<proteinExistence type="predicted"/>
<keyword evidence="2" id="KW-1185">Reference proteome</keyword>
<protein>
    <recommendedName>
        <fullName evidence="3">GyrI-like small molecule binding domain-containing protein</fullName>
    </recommendedName>
</protein>
<dbReference type="Proteomes" id="UP000183947">
    <property type="component" value="Unassembled WGS sequence"/>
</dbReference>
<organism evidence="1 2">
    <name type="scientific">Hymenobacter psychrotolerans DSM 18569</name>
    <dbReference type="NCBI Taxonomy" id="1121959"/>
    <lineage>
        <taxon>Bacteria</taxon>
        <taxon>Pseudomonadati</taxon>
        <taxon>Bacteroidota</taxon>
        <taxon>Cytophagia</taxon>
        <taxon>Cytophagales</taxon>
        <taxon>Hymenobacteraceae</taxon>
        <taxon>Hymenobacter</taxon>
    </lineage>
</organism>
<reference evidence="2" key="1">
    <citation type="submission" date="2016-11" db="EMBL/GenBank/DDBJ databases">
        <authorList>
            <person name="Varghese N."/>
            <person name="Submissions S."/>
        </authorList>
    </citation>
    <scope>NUCLEOTIDE SEQUENCE [LARGE SCALE GENOMIC DNA]</scope>
    <source>
        <strain evidence="2">DSM 18569</strain>
    </source>
</reference>
<accession>A0A1M6PZR2</accession>
<dbReference type="STRING" id="1121959.SAMN02746009_00404"/>
<dbReference type="AlphaFoldDB" id="A0A1M6PZR2"/>
<sequence>MNRIFLLLSLFLIVAVAVAYYYLGGFKKAEVKLETTAQPIFVAGRYFEGPANSEAFGDLTREAYQIRTSGKLRGTFGNIFYNDPAKASETAKVFVGLIVDDTVSQALPQGYRYRTFAGGQRVLHAQIEASYLVAPDKLYTGVKDAAKTQGLTLQNVFLERFPTSGPVEVWAAVK</sequence>
<dbReference type="EMBL" id="FRAS01000001">
    <property type="protein sequence ID" value="SHK13440.1"/>
    <property type="molecule type" value="Genomic_DNA"/>
</dbReference>
<dbReference type="RefSeq" id="WP_073281008.1">
    <property type="nucleotide sequence ID" value="NZ_FRAS01000001.1"/>
</dbReference>
<evidence type="ECO:0000313" key="2">
    <source>
        <dbReference type="Proteomes" id="UP000183947"/>
    </source>
</evidence>
<gene>
    <name evidence="1" type="ORF">SAMN02746009_00404</name>
</gene>
<dbReference type="OrthoDB" id="850851at2"/>
<evidence type="ECO:0008006" key="3">
    <source>
        <dbReference type="Google" id="ProtNLM"/>
    </source>
</evidence>
<evidence type="ECO:0000313" key="1">
    <source>
        <dbReference type="EMBL" id="SHK13440.1"/>
    </source>
</evidence>